<comment type="caution">
    <text evidence="2">The sequence shown here is derived from an EMBL/GenBank/DDBJ whole genome shotgun (WGS) entry which is preliminary data.</text>
</comment>
<evidence type="ECO:0000259" key="1">
    <source>
        <dbReference type="Pfam" id="PF24693"/>
    </source>
</evidence>
<dbReference type="EMBL" id="PYGD01000010">
    <property type="protein sequence ID" value="PSK89826.1"/>
    <property type="molecule type" value="Genomic_DNA"/>
</dbReference>
<dbReference type="AlphaFoldDB" id="A0A2P8CY28"/>
<accession>A0A2P8CY28</accession>
<dbReference type="Pfam" id="PF24693">
    <property type="entry name" value="DUF7660"/>
    <property type="match status" value="1"/>
</dbReference>
<dbReference type="Proteomes" id="UP000240572">
    <property type="component" value="Unassembled WGS sequence"/>
</dbReference>
<sequence>MHTTPDQFEVTDRQSFITLLELMQQELAADPDLWENKTLPDFLAAIGAYANDIQGYYDNKQMRKNADEAAWSTFADILKGARVYE</sequence>
<dbReference type="RefSeq" id="WP_106524630.1">
    <property type="nucleotide sequence ID" value="NZ_PYGD01000010.1"/>
</dbReference>
<evidence type="ECO:0000313" key="2">
    <source>
        <dbReference type="EMBL" id="PSK89826.1"/>
    </source>
</evidence>
<dbReference type="InterPro" id="IPR056077">
    <property type="entry name" value="DUF7660"/>
</dbReference>
<dbReference type="OrthoDB" id="1373771at2"/>
<reference evidence="2 3" key="1">
    <citation type="submission" date="2018-03" db="EMBL/GenBank/DDBJ databases">
        <title>Genomic Encyclopedia of Type Strains, Phase III (KMG-III): the genomes of soil and plant-associated and newly described type strains.</title>
        <authorList>
            <person name="Whitman W."/>
        </authorList>
    </citation>
    <scope>NUCLEOTIDE SEQUENCE [LARGE SCALE GENOMIC DNA]</scope>
    <source>
        <strain evidence="2 3">CGMCC 1.12700</strain>
    </source>
</reference>
<protein>
    <recommendedName>
        <fullName evidence="1">DUF7660 domain-containing protein</fullName>
    </recommendedName>
</protein>
<proteinExistence type="predicted"/>
<feature type="domain" description="DUF7660" evidence="1">
    <location>
        <begin position="13"/>
        <end position="85"/>
    </location>
</feature>
<organism evidence="2 3">
    <name type="scientific">Taibaiella chishuiensis</name>
    <dbReference type="NCBI Taxonomy" id="1434707"/>
    <lineage>
        <taxon>Bacteria</taxon>
        <taxon>Pseudomonadati</taxon>
        <taxon>Bacteroidota</taxon>
        <taxon>Chitinophagia</taxon>
        <taxon>Chitinophagales</taxon>
        <taxon>Chitinophagaceae</taxon>
        <taxon>Taibaiella</taxon>
    </lineage>
</organism>
<name>A0A2P8CY28_9BACT</name>
<evidence type="ECO:0000313" key="3">
    <source>
        <dbReference type="Proteomes" id="UP000240572"/>
    </source>
</evidence>
<keyword evidence="3" id="KW-1185">Reference proteome</keyword>
<gene>
    <name evidence="2" type="ORF">B0I18_110127</name>
</gene>